<reference evidence="2 3" key="1">
    <citation type="submission" date="2020-01" db="EMBL/GenBank/DDBJ databases">
        <authorList>
            <consortium name="DOE Joint Genome Institute"/>
            <person name="Haridas S."/>
            <person name="Albert R."/>
            <person name="Binder M."/>
            <person name="Bloem J."/>
            <person name="Labutti K."/>
            <person name="Salamov A."/>
            <person name="Andreopoulos B."/>
            <person name="Baker S.E."/>
            <person name="Barry K."/>
            <person name="Bills G."/>
            <person name="Bluhm B.H."/>
            <person name="Cannon C."/>
            <person name="Castanera R."/>
            <person name="Culley D.E."/>
            <person name="Daum C."/>
            <person name="Ezra D."/>
            <person name="Gonzalez J.B."/>
            <person name="Henrissat B."/>
            <person name="Kuo A."/>
            <person name="Liang C."/>
            <person name="Lipzen A."/>
            <person name="Lutzoni F."/>
            <person name="Magnuson J."/>
            <person name="Mondo S."/>
            <person name="Nolan M."/>
            <person name="Ohm R."/>
            <person name="Pangilinan J."/>
            <person name="Park H.-J.H."/>
            <person name="Ramirez L."/>
            <person name="Alfaro M."/>
            <person name="Sun H."/>
            <person name="Tritt A."/>
            <person name="Yoshinaga Y."/>
            <person name="Zwiers L.-H.L."/>
            <person name="Turgeon B.G."/>
            <person name="Goodwin S.B."/>
            <person name="Spatafora J.W."/>
            <person name="Crous P.W."/>
            <person name="Grigoriev I.V."/>
        </authorList>
    </citation>
    <scope>NUCLEOTIDE SEQUENCE [LARGE SCALE GENOMIC DNA]</scope>
    <source>
        <strain evidence="2 3">CBS 611.86</strain>
    </source>
</reference>
<dbReference type="AlphaFoldDB" id="A0A7C8MFI1"/>
<protein>
    <submittedName>
        <fullName evidence="2">Uncharacterized protein</fullName>
    </submittedName>
</protein>
<name>A0A7C8MFI1_9PLEO</name>
<evidence type="ECO:0000313" key="3">
    <source>
        <dbReference type="Proteomes" id="UP000481861"/>
    </source>
</evidence>
<keyword evidence="3" id="KW-1185">Reference proteome</keyword>
<accession>A0A7C8MFI1</accession>
<feature type="signal peptide" evidence="1">
    <location>
        <begin position="1"/>
        <end position="22"/>
    </location>
</feature>
<proteinExistence type="predicted"/>
<dbReference type="EMBL" id="JAADJZ010000002">
    <property type="protein sequence ID" value="KAF2876936.1"/>
    <property type="molecule type" value="Genomic_DNA"/>
</dbReference>
<comment type="caution">
    <text evidence="2">The sequence shown here is derived from an EMBL/GenBank/DDBJ whole genome shotgun (WGS) entry which is preliminary data.</text>
</comment>
<dbReference type="OrthoDB" id="3710710at2759"/>
<gene>
    <name evidence="2" type="ORF">BDV95DRAFT_589587</name>
</gene>
<organism evidence="2 3">
    <name type="scientific">Massariosphaeria phaeospora</name>
    <dbReference type="NCBI Taxonomy" id="100035"/>
    <lineage>
        <taxon>Eukaryota</taxon>
        <taxon>Fungi</taxon>
        <taxon>Dikarya</taxon>
        <taxon>Ascomycota</taxon>
        <taxon>Pezizomycotina</taxon>
        <taxon>Dothideomycetes</taxon>
        <taxon>Pleosporomycetidae</taxon>
        <taxon>Pleosporales</taxon>
        <taxon>Pleosporales incertae sedis</taxon>
        <taxon>Massariosphaeria</taxon>
    </lineage>
</organism>
<sequence>MKMTVTAVFGTALIAVATVATAISSEARGFVDNVMAAGKKLFLEQDPHCNIPGVPDNFVWVNEILEKAVDWCAQVKTKIEVDSIAVDGGTRAVSQLLPFGHDKMGPQLKDNVQLGMKLALTFAPPPFGQTLGVTKVIAQGVYDLCNDGIERILTKGSGCTQEIGYYRPSKAKHYKEEAARSGEVALFWGDAATTIGNLVFGYE</sequence>
<dbReference type="Proteomes" id="UP000481861">
    <property type="component" value="Unassembled WGS sequence"/>
</dbReference>
<evidence type="ECO:0000313" key="2">
    <source>
        <dbReference type="EMBL" id="KAF2876936.1"/>
    </source>
</evidence>
<evidence type="ECO:0000256" key="1">
    <source>
        <dbReference type="SAM" id="SignalP"/>
    </source>
</evidence>
<feature type="chain" id="PRO_5028975895" evidence="1">
    <location>
        <begin position="23"/>
        <end position="203"/>
    </location>
</feature>
<keyword evidence="1" id="KW-0732">Signal</keyword>